<dbReference type="RefSeq" id="WP_342809374.1">
    <property type="nucleotide sequence ID" value="NZ_JAOPJZ010000012.1"/>
</dbReference>
<dbReference type="Gene3D" id="3.90.550.10">
    <property type="entry name" value="Spore Coat Polysaccharide Biosynthesis Protein SpsA, Chain A"/>
    <property type="match status" value="1"/>
</dbReference>
<comment type="caution">
    <text evidence="3">The sequence shown here is derived from an EMBL/GenBank/DDBJ whole genome shotgun (WGS) entry which is preliminary data.</text>
</comment>
<name>A0AAP2ZAA5_9EURY</name>
<keyword evidence="1" id="KW-0812">Transmembrane</keyword>
<dbReference type="Proteomes" id="UP001321047">
    <property type="component" value="Unassembled WGS sequence"/>
</dbReference>
<sequence length="301" mass="33357">MTAGDRPFVSVIIPVYNEPEGISRCLEALEGQTYPGDRFEVLVVDNGSTDHTRDVVREFDIECLLEDEIQSSYAARNRGIEHAEGAIVAFTDADCTPDPEWIEAGVSTLEDEDADLVGGRVVFEFSSAKTAAERFDASVNMRNDEAVREGVAKTANVFVRRPVIEEIGPFPQHLPSGGDVHWTRAATDAGFEIVYGEDAIVRHRSRQLRELLRKQYRVGTGQIQIWRLDDRSAAWILFVGLARFPIKVLRFIFSSGSNEQGRETPPDRDVEKGLGVVVIAGLCVFSMTVGRIVGLFQGDIQ</sequence>
<dbReference type="EC" id="2.4.-.-" evidence="3"/>
<reference evidence="3 4" key="1">
    <citation type="submission" date="2022-09" db="EMBL/GenBank/DDBJ databases">
        <title>Enrichment on poylsaccharides allowed isolation of novel metabolic and taxonomic groups of Haloarchaea.</title>
        <authorList>
            <person name="Sorokin D.Y."/>
            <person name="Elcheninov A.G."/>
            <person name="Khizhniak T.V."/>
            <person name="Kolganova T.V."/>
            <person name="Kublanov I.V."/>
        </authorList>
    </citation>
    <scope>NUCLEOTIDE SEQUENCE [LARGE SCALE GENOMIC DNA]</scope>
    <source>
        <strain evidence="3 4">AArc-curdl1</strain>
    </source>
</reference>
<keyword evidence="4" id="KW-1185">Reference proteome</keyword>
<accession>A0AAP2ZAA5</accession>
<evidence type="ECO:0000313" key="4">
    <source>
        <dbReference type="Proteomes" id="UP001321047"/>
    </source>
</evidence>
<feature type="transmembrane region" description="Helical" evidence="1">
    <location>
        <begin position="273"/>
        <end position="296"/>
    </location>
</feature>
<keyword evidence="3" id="KW-0328">Glycosyltransferase</keyword>
<evidence type="ECO:0000256" key="1">
    <source>
        <dbReference type="SAM" id="Phobius"/>
    </source>
</evidence>
<dbReference type="GO" id="GO:0016757">
    <property type="term" value="F:glycosyltransferase activity"/>
    <property type="evidence" value="ECO:0007669"/>
    <property type="project" value="UniProtKB-KW"/>
</dbReference>
<dbReference type="InterPro" id="IPR029044">
    <property type="entry name" value="Nucleotide-diphossugar_trans"/>
</dbReference>
<feature type="transmembrane region" description="Helical" evidence="1">
    <location>
        <begin position="233"/>
        <end position="253"/>
    </location>
</feature>
<dbReference type="PANTHER" id="PTHR43685:SF2">
    <property type="entry name" value="GLYCOSYLTRANSFERASE 2-LIKE DOMAIN-CONTAINING PROTEIN"/>
    <property type="match status" value="1"/>
</dbReference>
<keyword evidence="1" id="KW-0472">Membrane</keyword>
<dbReference type="PANTHER" id="PTHR43685">
    <property type="entry name" value="GLYCOSYLTRANSFERASE"/>
    <property type="match status" value="1"/>
</dbReference>
<keyword evidence="3" id="KW-0808">Transferase</keyword>
<feature type="domain" description="Glycosyltransferase 2-like" evidence="2">
    <location>
        <begin position="10"/>
        <end position="129"/>
    </location>
</feature>
<evidence type="ECO:0000313" key="3">
    <source>
        <dbReference type="EMBL" id="MCU4753050.1"/>
    </source>
</evidence>
<protein>
    <submittedName>
        <fullName evidence="3">Glycosyltransferase</fullName>
        <ecNumber evidence="3">2.4.-.-</ecNumber>
    </submittedName>
</protein>
<dbReference type="EMBL" id="JAOPJZ010000012">
    <property type="protein sequence ID" value="MCU4753050.1"/>
    <property type="molecule type" value="Genomic_DNA"/>
</dbReference>
<gene>
    <name evidence="3" type="ORF">OB919_13880</name>
</gene>
<dbReference type="InterPro" id="IPR001173">
    <property type="entry name" value="Glyco_trans_2-like"/>
</dbReference>
<organism evidence="3 4">
    <name type="scientific">Natronosalvus hydrolyticus</name>
    <dbReference type="NCBI Taxonomy" id="2979988"/>
    <lineage>
        <taxon>Archaea</taxon>
        <taxon>Methanobacteriati</taxon>
        <taxon>Methanobacteriota</taxon>
        <taxon>Stenosarchaea group</taxon>
        <taxon>Halobacteria</taxon>
        <taxon>Halobacteriales</taxon>
        <taxon>Natrialbaceae</taxon>
        <taxon>Natronosalvus</taxon>
    </lineage>
</organism>
<dbReference type="AlphaFoldDB" id="A0AAP2ZAA5"/>
<dbReference type="SUPFAM" id="SSF53448">
    <property type="entry name" value="Nucleotide-diphospho-sugar transferases"/>
    <property type="match status" value="1"/>
</dbReference>
<proteinExistence type="predicted"/>
<dbReference type="InterPro" id="IPR050834">
    <property type="entry name" value="Glycosyltransf_2"/>
</dbReference>
<evidence type="ECO:0000259" key="2">
    <source>
        <dbReference type="Pfam" id="PF00535"/>
    </source>
</evidence>
<dbReference type="Pfam" id="PF00535">
    <property type="entry name" value="Glycos_transf_2"/>
    <property type="match status" value="1"/>
</dbReference>
<keyword evidence="1" id="KW-1133">Transmembrane helix</keyword>